<dbReference type="KEGG" id="mpu:MYPU_7230"/>
<dbReference type="InterPro" id="IPR027417">
    <property type="entry name" value="P-loop_NTPase"/>
</dbReference>
<dbReference type="Gene3D" id="3.40.50.300">
    <property type="entry name" value="P-loop containing nucleotide triphosphate hydrolases"/>
    <property type="match status" value="1"/>
</dbReference>
<dbReference type="PIR" id="C90602">
    <property type="entry name" value="C90602"/>
</dbReference>
<dbReference type="AlphaFoldDB" id="Q98PJ9"/>
<dbReference type="RefSeq" id="WP_010925524.1">
    <property type="nucleotide sequence ID" value="NC_002771.1"/>
</dbReference>
<gene>
    <name evidence="1" type="ordered locus">MYPU_7230</name>
</gene>
<name>Q98PJ9_MYCPU</name>
<keyword evidence="2" id="KW-1185">Reference proteome</keyword>
<dbReference type="BioCyc" id="MPUL272635:G1GT6-736-MONOMER"/>
<dbReference type="EMBL" id="AL445565">
    <property type="protein sequence ID" value="CAC13896.1"/>
    <property type="molecule type" value="Genomic_DNA"/>
</dbReference>
<dbReference type="Proteomes" id="UP000000528">
    <property type="component" value="Chromosome"/>
</dbReference>
<evidence type="ECO:0000313" key="1">
    <source>
        <dbReference type="EMBL" id="CAC13896.1"/>
    </source>
</evidence>
<reference evidence="1 2" key="1">
    <citation type="journal article" date="2001" name="Nucleic Acids Res.">
        <title>The complete genome sequence of the murine respiratory pathogen Mycoplasma pulmonis.</title>
        <authorList>
            <person name="Chambaud I."/>
            <person name="Heilig R."/>
            <person name="Ferris S."/>
            <person name="Barbe V."/>
            <person name="Samson D."/>
            <person name="Galisson F."/>
            <person name="Moszer I."/>
            <person name="Dybvig K."/>
            <person name="Wroblewski H."/>
            <person name="Viari A."/>
            <person name="Rocha E.P.C."/>
            <person name="Blanchard A."/>
        </authorList>
    </citation>
    <scope>NUCLEOTIDE SEQUENCE [LARGE SCALE GENOMIC DNA]</scope>
    <source>
        <strain evidence="1 2">UAB CTIP</strain>
    </source>
</reference>
<proteinExistence type="predicted"/>
<dbReference type="STRING" id="272635.gene:17577334"/>
<sequence length="284" mass="34085">MSNEKKWSKEDKEIFNKISQKQWFQSWKQKWPKNLSQADIIEKIMDNLIYLIIVDREQEIISNRDFVNSPESLLKGYQSIIKFNSQNNLELGWKYAKNKQGTILKLKSKILSYSNISWDKLAYEYMQSSYSVEKIKYFYLYTNRSINFIQCEKFTDLDEKIPSLIVECLIKRNHKKIAVVDLQQFWQILKANLLNTTNSKSLNDYINEFWQRDLTIIKGWGQEPLNAWFQNEFLLYFITMSFIKNKRVLIMSNNSLEEIFSRYKNSAKSELTNLQMLIDIFKMK</sequence>
<evidence type="ECO:0000313" key="2">
    <source>
        <dbReference type="Proteomes" id="UP000000528"/>
    </source>
</evidence>
<protein>
    <submittedName>
        <fullName evidence="1">Uncharacterized protein</fullName>
    </submittedName>
</protein>
<dbReference type="HOGENOM" id="CLU_979426_0_0_14"/>
<organism evidence="2">
    <name type="scientific">Mycoplasmopsis pulmonis (strain UAB CTIP)</name>
    <name type="common">Mycoplasma pulmonis</name>
    <dbReference type="NCBI Taxonomy" id="272635"/>
    <lineage>
        <taxon>Bacteria</taxon>
        <taxon>Bacillati</taxon>
        <taxon>Mycoplasmatota</taxon>
        <taxon>Mycoplasmoidales</taxon>
        <taxon>Metamycoplasmataceae</taxon>
        <taxon>Mycoplasmopsis</taxon>
    </lineage>
</organism>
<accession>Q98PJ9</accession>